<dbReference type="AlphaFoldDB" id="A0A7T8KJY0"/>
<gene>
    <name evidence="1" type="ORF">FKW44_002247</name>
</gene>
<dbReference type="Proteomes" id="UP000595437">
    <property type="component" value="Chromosome 2"/>
</dbReference>
<organism evidence="1 2">
    <name type="scientific">Caligus rogercresseyi</name>
    <name type="common">Sea louse</name>
    <dbReference type="NCBI Taxonomy" id="217165"/>
    <lineage>
        <taxon>Eukaryota</taxon>
        <taxon>Metazoa</taxon>
        <taxon>Ecdysozoa</taxon>
        <taxon>Arthropoda</taxon>
        <taxon>Crustacea</taxon>
        <taxon>Multicrustacea</taxon>
        <taxon>Hexanauplia</taxon>
        <taxon>Copepoda</taxon>
        <taxon>Siphonostomatoida</taxon>
        <taxon>Caligidae</taxon>
        <taxon>Caligus</taxon>
    </lineage>
</organism>
<dbReference type="EMBL" id="CP045891">
    <property type="protein sequence ID" value="QQP57314.1"/>
    <property type="molecule type" value="Genomic_DNA"/>
</dbReference>
<keyword evidence="2" id="KW-1185">Reference proteome</keyword>
<reference evidence="2" key="1">
    <citation type="submission" date="2021-01" db="EMBL/GenBank/DDBJ databases">
        <title>Caligus Genome Assembly.</title>
        <authorList>
            <person name="Gallardo-Escarate C."/>
        </authorList>
    </citation>
    <scope>NUCLEOTIDE SEQUENCE [LARGE SCALE GENOMIC DNA]</scope>
</reference>
<name>A0A7T8KJY0_CALRO</name>
<evidence type="ECO:0000313" key="2">
    <source>
        <dbReference type="Proteomes" id="UP000595437"/>
    </source>
</evidence>
<accession>A0A7T8KJY0</accession>
<sequence length="62" mass="7371">MSACWRSFSFHELTNWTKGIFGFSRMEQRLTFKGIDGCACQLPEKPTRLEGQHQRRNCQYTR</sequence>
<proteinExistence type="predicted"/>
<evidence type="ECO:0000313" key="1">
    <source>
        <dbReference type="EMBL" id="QQP57314.1"/>
    </source>
</evidence>
<protein>
    <submittedName>
        <fullName evidence="1">Transposable element Tc3 transposase</fullName>
    </submittedName>
</protein>